<dbReference type="Bgee" id="ENSORLG00000023823">
    <property type="expression patterns" value="Expressed in gastrula and 14 other cell types or tissues"/>
</dbReference>
<dbReference type="FunCoup" id="A0A3B3I4J6">
    <property type="interactions" value="23"/>
</dbReference>
<evidence type="ECO:0000256" key="2">
    <source>
        <dbReference type="PROSITE-ProRule" id="PRU00108"/>
    </source>
</evidence>
<keyword evidence="2 3" id="KW-0371">Homeobox</keyword>
<feature type="region of interest" description="Disordered" evidence="4">
    <location>
        <begin position="110"/>
        <end position="147"/>
    </location>
</feature>
<feature type="DNA-binding region" description="Homeobox" evidence="2">
    <location>
        <begin position="144"/>
        <end position="203"/>
    </location>
</feature>
<dbReference type="GO" id="GO:0042661">
    <property type="term" value="P:regulation of mesodermal cell fate specification"/>
    <property type="evidence" value="ECO:0007669"/>
    <property type="project" value="Ensembl"/>
</dbReference>
<dbReference type="GO" id="GO:0005634">
    <property type="term" value="C:nucleus"/>
    <property type="evidence" value="ECO:0000318"/>
    <property type="project" value="GO_Central"/>
</dbReference>
<dbReference type="SUPFAM" id="SSF46689">
    <property type="entry name" value="Homeodomain-like"/>
    <property type="match status" value="1"/>
</dbReference>
<dbReference type="Pfam" id="PF00046">
    <property type="entry name" value="Homeodomain"/>
    <property type="match status" value="1"/>
</dbReference>
<feature type="domain" description="Homeobox" evidence="5">
    <location>
        <begin position="142"/>
        <end position="202"/>
    </location>
</feature>
<evidence type="ECO:0000256" key="1">
    <source>
        <dbReference type="ARBA" id="ARBA00004123"/>
    </source>
</evidence>
<gene>
    <name evidence="6" type="primary">ved</name>
</gene>
<feature type="compositionally biased region" description="Low complexity" evidence="4">
    <location>
        <begin position="116"/>
        <end position="134"/>
    </location>
</feature>
<reference evidence="6 7" key="1">
    <citation type="journal article" date="2007" name="Nature">
        <title>The medaka draft genome and insights into vertebrate genome evolution.</title>
        <authorList>
            <person name="Kasahara M."/>
            <person name="Naruse K."/>
            <person name="Sasaki S."/>
            <person name="Nakatani Y."/>
            <person name="Qu W."/>
            <person name="Ahsan B."/>
            <person name="Yamada T."/>
            <person name="Nagayasu Y."/>
            <person name="Doi K."/>
            <person name="Kasai Y."/>
            <person name="Jindo T."/>
            <person name="Kobayashi D."/>
            <person name="Shimada A."/>
            <person name="Toyoda A."/>
            <person name="Kuroki Y."/>
            <person name="Fujiyama A."/>
            <person name="Sasaki T."/>
            <person name="Shimizu A."/>
            <person name="Asakawa S."/>
            <person name="Shimizu N."/>
            <person name="Hashimoto S."/>
            <person name="Yang J."/>
            <person name="Lee Y."/>
            <person name="Matsushima K."/>
            <person name="Sugano S."/>
            <person name="Sakaizumi M."/>
            <person name="Narita T."/>
            <person name="Ohishi K."/>
            <person name="Haga S."/>
            <person name="Ohta F."/>
            <person name="Nomoto H."/>
            <person name="Nogata K."/>
            <person name="Morishita T."/>
            <person name="Endo T."/>
            <person name="Shin-I T."/>
            <person name="Takeda H."/>
            <person name="Morishita S."/>
            <person name="Kohara Y."/>
        </authorList>
    </citation>
    <scope>NUCLEOTIDE SEQUENCE [LARGE SCALE GENOMIC DNA]</scope>
    <source>
        <strain evidence="6 7">Hd-rR</strain>
    </source>
</reference>
<dbReference type="GO" id="GO:0042663">
    <property type="term" value="P:regulation of endodermal cell fate specification"/>
    <property type="evidence" value="ECO:0007669"/>
    <property type="project" value="Ensembl"/>
</dbReference>
<proteinExistence type="predicted"/>
<dbReference type="GeneTree" id="ENSGT00940000167350"/>
<dbReference type="PANTHER" id="PTHR24333">
    <property type="entry name" value="HOMEO BOX HB9 LIKE A-RELATED"/>
    <property type="match status" value="1"/>
</dbReference>
<dbReference type="GO" id="GO:0000981">
    <property type="term" value="F:DNA-binding transcription factor activity, RNA polymerase II-specific"/>
    <property type="evidence" value="ECO:0000318"/>
    <property type="project" value="GO_Central"/>
</dbReference>
<dbReference type="STRING" id="8090.ENSORLP00000038729"/>
<protein>
    <submittedName>
        <fullName evidence="6">Ventrally expressed dharma/bozozok antagonist</fullName>
    </submittedName>
</protein>
<dbReference type="Gene3D" id="1.10.10.60">
    <property type="entry name" value="Homeodomain-like"/>
    <property type="match status" value="1"/>
</dbReference>
<dbReference type="InterPro" id="IPR050848">
    <property type="entry name" value="Homeobox_TF"/>
</dbReference>
<evidence type="ECO:0000259" key="5">
    <source>
        <dbReference type="PROSITE" id="PS50071"/>
    </source>
</evidence>
<evidence type="ECO:0000256" key="4">
    <source>
        <dbReference type="SAM" id="MobiDB-lite"/>
    </source>
</evidence>
<dbReference type="GO" id="GO:0000978">
    <property type="term" value="F:RNA polymerase II cis-regulatory region sequence-specific DNA binding"/>
    <property type="evidence" value="ECO:0000318"/>
    <property type="project" value="GO_Central"/>
</dbReference>
<keyword evidence="7" id="KW-1185">Reference proteome</keyword>
<name>A0A3B3I4J6_ORYLA</name>
<sequence>MRRHFSIEWMAQSSRPATPPPPPPGSDHRPATCGTHAESLPGFYRRLEPRSSPGQEQKSPITFLVFLKSMLRFFFLSSVCFRPEGSVCVALSCGFHTFLLLSGPEADLSAEEETSGYESEGSRSRSPSAHAKPAPSLPASPPAGRRPRTAFTAEQIDVLERAFKKNAYLGTQDKAELCRKLRLSDKQIRNWFQNRRMKLKRSVQDALAHACQASAASQFLHRPELQAYRPGPYARLPPADAAPYSPPTSLHYGCPLTSTSALSLDSFYQLNGLPGVLLPPASAPLWGSYPTYPPYY</sequence>
<dbReference type="PANTHER" id="PTHR24333:SF5">
    <property type="entry name" value="VENT HOMEOBOX"/>
    <property type="match status" value="1"/>
</dbReference>
<dbReference type="Ensembl" id="ENSORLT00000031292.1">
    <property type="protein sequence ID" value="ENSORLP00000038729.1"/>
    <property type="gene ID" value="ENSORLG00000023823.1"/>
</dbReference>
<dbReference type="GO" id="GO:0036342">
    <property type="term" value="P:post-anal tail morphogenesis"/>
    <property type="evidence" value="ECO:0007669"/>
    <property type="project" value="Ensembl"/>
</dbReference>
<feature type="region of interest" description="Disordered" evidence="4">
    <location>
        <begin position="10"/>
        <end position="35"/>
    </location>
</feature>
<dbReference type="GO" id="GO:0009953">
    <property type="term" value="P:dorsal/ventral pattern formation"/>
    <property type="evidence" value="ECO:0007669"/>
    <property type="project" value="Ensembl"/>
</dbReference>
<evidence type="ECO:0000256" key="3">
    <source>
        <dbReference type="RuleBase" id="RU000682"/>
    </source>
</evidence>
<keyword evidence="2 3" id="KW-0539">Nucleus</keyword>
<keyword evidence="2 3" id="KW-0238">DNA-binding</keyword>
<evidence type="ECO:0000313" key="6">
    <source>
        <dbReference type="Ensembl" id="ENSORLP00000038729.1"/>
    </source>
</evidence>
<dbReference type="SMART" id="SM00389">
    <property type="entry name" value="HOX"/>
    <property type="match status" value="1"/>
</dbReference>
<dbReference type="InterPro" id="IPR001356">
    <property type="entry name" value="HD"/>
</dbReference>
<comment type="subcellular location">
    <subcellularLocation>
        <location evidence="1 2 3">Nucleus</location>
    </subcellularLocation>
</comment>
<dbReference type="Proteomes" id="UP000001038">
    <property type="component" value="Chromosome 12"/>
</dbReference>
<reference evidence="6" key="3">
    <citation type="submission" date="2025-09" db="UniProtKB">
        <authorList>
            <consortium name="Ensembl"/>
        </authorList>
    </citation>
    <scope>IDENTIFICATION</scope>
    <source>
        <strain evidence="6">Hd-rR</strain>
    </source>
</reference>
<dbReference type="PROSITE" id="PS50071">
    <property type="entry name" value="HOMEOBOX_2"/>
    <property type="match status" value="1"/>
</dbReference>
<dbReference type="AlphaFoldDB" id="A0A3B3I4J6"/>
<evidence type="ECO:0000313" key="7">
    <source>
        <dbReference type="Proteomes" id="UP000001038"/>
    </source>
</evidence>
<organism evidence="6 7">
    <name type="scientific">Oryzias latipes</name>
    <name type="common">Japanese rice fish</name>
    <name type="synonym">Japanese killifish</name>
    <dbReference type="NCBI Taxonomy" id="8090"/>
    <lineage>
        <taxon>Eukaryota</taxon>
        <taxon>Metazoa</taxon>
        <taxon>Chordata</taxon>
        <taxon>Craniata</taxon>
        <taxon>Vertebrata</taxon>
        <taxon>Euteleostomi</taxon>
        <taxon>Actinopterygii</taxon>
        <taxon>Neopterygii</taxon>
        <taxon>Teleostei</taxon>
        <taxon>Neoteleostei</taxon>
        <taxon>Acanthomorphata</taxon>
        <taxon>Ovalentaria</taxon>
        <taxon>Atherinomorphae</taxon>
        <taxon>Beloniformes</taxon>
        <taxon>Adrianichthyidae</taxon>
        <taxon>Oryziinae</taxon>
        <taxon>Oryzias</taxon>
    </lineage>
</organism>
<dbReference type="GO" id="GO:0060061">
    <property type="term" value="P:Spemann organizer formation"/>
    <property type="evidence" value="ECO:0007669"/>
    <property type="project" value="Ensembl"/>
</dbReference>
<dbReference type="CDD" id="cd00086">
    <property type="entry name" value="homeodomain"/>
    <property type="match status" value="1"/>
</dbReference>
<dbReference type="GO" id="GO:0006357">
    <property type="term" value="P:regulation of transcription by RNA polymerase II"/>
    <property type="evidence" value="ECO:0000318"/>
    <property type="project" value="GO_Central"/>
</dbReference>
<reference evidence="6" key="2">
    <citation type="submission" date="2025-08" db="UniProtKB">
        <authorList>
            <consortium name="Ensembl"/>
        </authorList>
    </citation>
    <scope>IDENTIFICATION</scope>
    <source>
        <strain evidence="6">Hd-rR</strain>
    </source>
</reference>
<dbReference type="InterPro" id="IPR009057">
    <property type="entry name" value="Homeodomain-like_sf"/>
</dbReference>
<dbReference type="InParanoid" id="A0A3B3I4J6"/>
<dbReference type="GO" id="GO:0030154">
    <property type="term" value="P:cell differentiation"/>
    <property type="evidence" value="ECO:0000318"/>
    <property type="project" value="GO_Central"/>
</dbReference>
<accession>A0A3B3I4J6</accession>